<dbReference type="Pfam" id="PF02518">
    <property type="entry name" value="HATPase_c"/>
    <property type="match status" value="1"/>
</dbReference>
<dbReference type="InterPro" id="IPR010559">
    <property type="entry name" value="Sig_transdc_His_kin_internal"/>
</dbReference>
<evidence type="ECO:0000256" key="7">
    <source>
        <dbReference type="SAM" id="Phobius"/>
    </source>
</evidence>
<keyword evidence="10" id="KW-1185">Reference proteome</keyword>
<proteinExistence type="predicted"/>
<keyword evidence="6 7" id="KW-0472">Membrane</keyword>
<keyword evidence="3" id="KW-0597">Phosphoprotein</keyword>
<evidence type="ECO:0000256" key="4">
    <source>
        <dbReference type="ARBA" id="ARBA00022679"/>
    </source>
</evidence>
<dbReference type="GO" id="GO:0000155">
    <property type="term" value="F:phosphorelay sensor kinase activity"/>
    <property type="evidence" value="ECO:0007669"/>
    <property type="project" value="InterPro"/>
</dbReference>
<gene>
    <name evidence="9" type="ORF">H7C19_30750</name>
</gene>
<evidence type="ECO:0000256" key="1">
    <source>
        <dbReference type="ARBA" id="ARBA00004651"/>
    </source>
</evidence>
<dbReference type="PANTHER" id="PTHR34220:SF7">
    <property type="entry name" value="SENSOR HISTIDINE KINASE YPDA"/>
    <property type="match status" value="1"/>
</dbReference>
<dbReference type="PANTHER" id="PTHR34220">
    <property type="entry name" value="SENSOR HISTIDINE KINASE YPDA"/>
    <property type="match status" value="1"/>
</dbReference>
<dbReference type="SUPFAM" id="SSF158472">
    <property type="entry name" value="HAMP domain-like"/>
    <property type="match status" value="1"/>
</dbReference>
<keyword evidence="5 9" id="KW-0418">Kinase</keyword>
<dbReference type="SUPFAM" id="SSF55874">
    <property type="entry name" value="ATPase domain of HSP90 chaperone/DNA topoisomerase II/histidine kinase"/>
    <property type="match status" value="1"/>
</dbReference>
<dbReference type="CDD" id="cd06225">
    <property type="entry name" value="HAMP"/>
    <property type="match status" value="1"/>
</dbReference>
<protein>
    <submittedName>
        <fullName evidence="9">Histidine kinase</fullName>
    </submittedName>
</protein>
<keyword evidence="4" id="KW-0808">Transferase</keyword>
<comment type="caution">
    <text evidence="9">The sequence shown here is derived from an EMBL/GenBank/DDBJ whole genome shotgun (WGS) entry which is preliminary data.</text>
</comment>
<dbReference type="PROSITE" id="PS50885">
    <property type="entry name" value="HAMP"/>
    <property type="match status" value="1"/>
</dbReference>
<comment type="subcellular location">
    <subcellularLocation>
        <location evidence="1">Cell membrane</location>
        <topology evidence="1">Multi-pass membrane protein</topology>
    </subcellularLocation>
</comment>
<feature type="transmembrane region" description="Helical" evidence="7">
    <location>
        <begin position="7"/>
        <end position="28"/>
    </location>
</feature>
<accession>A0A7X0RWT4</accession>
<feature type="transmembrane region" description="Helical" evidence="7">
    <location>
        <begin position="284"/>
        <end position="305"/>
    </location>
</feature>
<evidence type="ECO:0000313" key="10">
    <source>
        <dbReference type="Proteomes" id="UP000547209"/>
    </source>
</evidence>
<feature type="domain" description="HAMP" evidence="8">
    <location>
        <begin position="306"/>
        <end position="358"/>
    </location>
</feature>
<dbReference type="Gene3D" id="3.30.565.10">
    <property type="entry name" value="Histidine kinase-like ATPase, C-terminal domain"/>
    <property type="match status" value="1"/>
</dbReference>
<dbReference type="AlphaFoldDB" id="A0A7X0RWT4"/>
<dbReference type="InterPro" id="IPR003660">
    <property type="entry name" value="HAMP_dom"/>
</dbReference>
<dbReference type="InterPro" id="IPR003594">
    <property type="entry name" value="HATPase_dom"/>
</dbReference>
<keyword evidence="2" id="KW-1003">Cell membrane</keyword>
<evidence type="ECO:0000259" key="8">
    <source>
        <dbReference type="PROSITE" id="PS50885"/>
    </source>
</evidence>
<keyword evidence="7" id="KW-1133">Transmembrane helix</keyword>
<name>A0A7X0RWT4_9BACL</name>
<evidence type="ECO:0000256" key="3">
    <source>
        <dbReference type="ARBA" id="ARBA00022553"/>
    </source>
</evidence>
<dbReference type="Gene3D" id="6.10.340.10">
    <property type="match status" value="1"/>
</dbReference>
<evidence type="ECO:0000313" key="9">
    <source>
        <dbReference type="EMBL" id="MBB6675050.1"/>
    </source>
</evidence>
<dbReference type="InterPro" id="IPR036890">
    <property type="entry name" value="HATPase_C_sf"/>
</dbReference>
<sequence length="577" mass="66071">MSLRVNTFAKILSLIVILLIPIILLYWYSNRTSINVVRHEVEKSMYKDLSFFAAKLDEMVTQFSKYGLLVSEDMNVRTLEFIDTANLYEQTDEKRRVEEKLRLLNVSSNWDTTISVYAPETGTFVSTNPTLEYDAASVTRNFSRSWRYTENQSAFFKNQPRFLRAVTHPFDAELGNAGLIVEISFGATELVKALDSFKAGGKGDPFLVSADAHKIEASDGNDKLQEELLPSLDLKELAKKRYIRVKLSEGEYTVSCALMPSLGLYLIDYVPIHEVTHPITANSFLFYLSILILLFVSIPAAYYLYINVQRPIKELIRGVRKLKKGEYPKLKVFHPNNEFHFLLVSFNEMASQIEQLIQNVYLETIRSRDANLKQLQSQINPHFLYNCFTLIRSLTRLGEKESVMQLALHLSKYYRYTTRTERQTAPLRDELDLVNSYLTIQTMNVQDLQYSIEIPQAMLEQEIPRLIIQPLVENAVVHGIEPLGMGTIRVEGAQDDRYNRITVTDNGVGISEERLAGLLQELSMPLTEDKGCALWNTHQRMYLQYGSEAGLRIVPRPEGGVTAEIYWPNRIDNTLTA</sequence>
<dbReference type="RefSeq" id="WP_185672911.1">
    <property type="nucleotide sequence ID" value="NZ_JACJVP010000061.1"/>
</dbReference>
<evidence type="ECO:0000256" key="2">
    <source>
        <dbReference type="ARBA" id="ARBA00022475"/>
    </source>
</evidence>
<evidence type="ECO:0000256" key="5">
    <source>
        <dbReference type="ARBA" id="ARBA00022777"/>
    </source>
</evidence>
<keyword evidence="7" id="KW-0812">Transmembrane</keyword>
<organism evidence="9 10">
    <name type="scientific">Cohnella nanjingensis</name>
    <dbReference type="NCBI Taxonomy" id="1387779"/>
    <lineage>
        <taxon>Bacteria</taxon>
        <taxon>Bacillati</taxon>
        <taxon>Bacillota</taxon>
        <taxon>Bacilli</taxon>
        <taxon>Bacillales</taxon>
        <taxon>Paenibacillaceae</taxon>
        <taxon>Cohnella</taxon>
    </lineage>
</organism>
<evidence type="ECO:0000256" key="6">
    <source>
        <dbReference type="ARBA" id="ARBA00023136"/>
    </source>
</evidence>
<dbReference type="Pfam" id="PF06580">
    <property type="entry name" value="His_kinase"/>
    <property type="match status" value="1"/>
</dbReference>
<dbReference type="InterPro" id="IPR050640">
    <property type="entry name" value="Bact_2-comp_sensor_kinase"/>
</dbReference>
<dbReference type="EMBL" id="JACJVP010000061">
    <property type="protein sequence ID" value="MBB6675050.1"/>
    <property type="molecule type" value="Genomic_DNA"/>
</dbReference>
<dbReference type="Proteomes" id="UP000547209">
    <property type="component" value="Unassembled WGS sequence"/>
</dbReference>
<dbReference type="GO" id="GO:0005886">
    <property type="term" value="C:plasma membrane"/>
    <property type="evidence" value="ECO:0007669"/>
    <property type="project" value="UniProtKB-SubCell"/>
</dbReference>
<reference evidence="9 10" key="1">
    <citation type="submission" date="2020-08" db="EMBL/GenBank/DDBJ databases">
        <title>Cohnella phylogeny.</title>
        <authorList>
            <person name="Dunlap C."/>
        </authorList>
    </citation>
    <scope>NUCLEOTIDE SEQUENCE [LARGE SCALE GENOMIC DNA]</scope>
    <source>
        <strain evidence="9 10">DSM 28246</strain>
    </source>
</reference>